<evidence type="ECO:0000256" key="1">
    <source>
        <dbReference type="SAM" id="MobiDB-lite"/>
    </source>
</evidence>
<feature type="compositionally biased region" description="Low complexity" evidence="1">
    <location>
        <begin position="617"/>
        <end position="633"/>
    </location>
</feature>
<dbReference type="InterPro" id="IPR036508">
    <property type="entry name" value="Chitin-bd_dom_sf"/>
</dbReference>
<dbReference type="GO" id="GO:0008061">
    <property type="term" value="F:chitin binding"/>
    <property type="evidence" value="ECO:0007669"/>
    <property type="project" value="InterPro"/>
</dbReference>
<dbReference type="PANTHER" id="PTHR34859">
    <property type="entry name" value="UNNAMED PRODUCT"/>
    <property type="match status" value="1"/>
</dbReference>
<comment type="caution">
    <text evidence="3">The sequence shown here is derived from an EMBL/GenBank/DDBJ whole genome shotgun (WGS) entry which is preliminary data.</text>
</comment>
<gene>
    <name evidence="3" type="ORF">GPECTOR_12g380</name>
</gene>
<dbReference type="AlphaFoldDB" id="A0A150GNU3"/>
<proteinExistence type="predicted"/>
<accession>A0A150GNU3</accession>
<evidence type="ECO:0000313" key="4">
    <source>
        <dbReference type="Proteomes" id="UP000075714"/>
    </source>
</evidence>
<feature type="domain" description="Chitin-binding type-2" evidence="2">
    <location>
        <begin position="416"/>
        <end position="463"/>
    </location>
</feature>
<organism evidence="3 4">
    <name type="scientific">Gonium pectorale</name>
    <name type="common">Green alga</name>
    <dbReference type="NCBI Taxonomy" id="33097"/>
    <lineage>
        <taxon>Eukaryota</taxon>
        <taxon>Viridiplantae</taxon>
        <taxon>Chlorophyta</taxon>
        <taxon>core chlorophytes</taxon>
        <taxon>Chlorophyceae</taxon>
        <taxon>CS clade</taxon>
        <taxon>Chlamydomonadales</taxon>
        <taxon>Volvocaceae</taxon>
        <taxon>Gonium</taxon>
    </lineage>
</organism>
<dbReference type="EMBL" id="LSYV01000013">
    <property type="protein sequence ID" value="KXZ51418.1"/>
    <property type="molecule type" value="Genomic_DNA"/>
</dbReference>
<dbReference type="STRING" id="33097.A0A150GNU3"/>
<dbReference type="InterPro" id="IPR002557">
    <property type="entry name" value="Chitin-bd_dom"/>
</dbReference>
<protein>
    <recommendedName>
        <fullName evidence="2">Chitin-binding type-2 domain-containing protein</fullName>
    </recommendedName>
</protein>
<evidence type="ECO:0000259" key="2">
    <source>
        <dbReference type="PROSITE" id="PS50940"/>
    </source>
</evidence>
<reference evidence="4" key="1">
    <citation type="journal article" date="2016" name="Nat. Commun.">
        <title>The Gonium pectorale genome demonstrates co-option of cell cycle regulation during the evolution of multicellularity.</title>
        <authorList>
            <person name="Hanschen E.R."/>
            <person name="Marriage T.N."/>
            <person name="Ferris P.J."/>
            <person name="Hamaji T."/>
            <person name="Toyoda A."/>
            <person name="Fujiyama A."/>
            <person name="Neme R."/>
            <person name="Noguchi H."/>
            <person name="Minakuchi Y."/>
            <person name="Suzuki M."/>
            <person name="Kawai-Toyooka H."/>
            <person name="Smith D.R."/>
            <person name="Sparks H."/>
            <person name="Anderson J."/>
            <person name="Bakaric R."/>
            <person name="Luria V."/>
            <person name="Karger A."/>
            <person name="Kirschner M.W."/>
            <person name="Durand P.M."/>
            <person name="Michod R.E."/>
            <person name="Nozaki H."/>
            <person name="Olson B.J."/>
        </authorList>
    </citation>
    <scope>NUCLEOTIDE SEQUENCE [LARGE SCALE GENOMIC DNA]</scope>
    <source>
        <strain evidence="4">NIES-2863</strain>
    </source>
</reference>
<dbReference type="SUPFAM" id="SSF57625">
    <property type="entry name" value="Invertebrate chitin-binding proteins"/>
    <property type="match status" value="1"/>
</dbReference>
<dbReference type="OrthoDB" id="528174at2759"/>
<dbReference type="Pfam" id="PF01607">
    <property type="entry name" value="CBM_14"/>
    <property type="match status" value="1"/>
</dbReference>
<dbReference type="Proteomes" id="UP000075714">
    <property type="component" value="Unassembled WGS sequence"/>
</dbReference>
<dbReference type="PROSITE" id="PS50940">
    <property type="entry name" value="CHIT_BIND_II"/>
    <property type="match status" value="1"/>
</dbReference>
<feature type="region of interest" description="Disordered" evidence="1">
    <location>
        <begin position="610"/>
        <end position="633"/>
    </location>
</feature>
<evidence type="ECO:0000313" key="3">
    <source>
        <dbReference type="EMBL" id="KXZ51418.1"/>
    </source>
</evidence>
<sequence>MLRDKIVEPLTAACTKDSFGRGAGYVVDSCPSGQEKQGALCYPKCPTDWQYGSYGILNTCYQNCPPGWRDDGIAGTGLTCSTVGCASGQIQELLICYDRCADGYDLILGRCYKRCPSGWSEDPVTRLTCWTSSCNPGDEDNGAGLCYPACRSGYCSNGLTMCIQCNCPDGYRNDPLSCWRDYAAYGKGCCCTWFGCCGRNCGGGFGDDGGCLCVRHASLIWKATYDRGVGYVKYRTMFKESYTPGSRSAIQSFSKRTSWRNALPLVCNPKYEVQGALCYDYCPSKYKGIGPVCWQTSCPSSAPIDCGTYCAPVTGSCANFLGATWQNCRAKYGLRRALEEYGNLTAPYGNGTTAMAAVSAAGDPAAAAALGAVAADVSTRTTSTTGADAGGDPGNEDTKACDLPPPPIMPSAVSDRLDCVGKDDGFYFLDSTDLSTAYVCASGRAIKDFCPGGLALDAATGRCPPQPTPQAAAAVSTAGTSASAMGPEVCKTADCFCRDKADGKYVDVLTGNVFAYIYCSGGRGSHRTCPALFMWDHRIRDCGHAPRNGTTLVPGCKDPACFCIGRPDGVYVSPFAPNMGIRCGFQHHHVITCPPGYTFGAHRTPYCQEPDADADTEAAGSAEAAGDTDTGEV</sequence>
<dbReference type="GO" id="GO:0005576">
    <property type="term" value="C:extracellular region"/>
    <property type="evidence" value="ECO:0007669"/>
    <property type="project" value="InterPro"/>
</dbReference>
<keyword evidence="4" id="KW-1185">Reference proteome</keyword>
<dbReference type="PANTHER" id="PTHR34859:SF2">
    <property type="entry name" value="LYSM DOMAIN-CONTAINING PROTEIN"/>
    <property type="match status" value="1"/>
</dbReference>
<name>A0A150GNU3_GONPE</name>